<name>A0ABU8LVV5_9MICO</name>
<accession>A0ABU8LVV5</accession>
<dbReference type="GO" id="GO:0016787">
    <property type="term" value="F:hydrolase activity"/>
    <property type="evidence" value="ECO:0007669"/>
    <property type="project" value="UniProtKB-KW"/>
</dbReference>
<keyword evidence="1" id="KW-1133">Transmembrane helix</keyword>
<dbReference type="CDD" id="cd00229">
    <property type="entry name" value="SGNH_hydrolase"/>
    <property type="match status" value="1"/>
</dbReference>
<dbReference type="InterPro" id="IPR036514">
    <property type="entry name" value="SGNH_hydro_sf"/>
</dbReference>
<reference evidence="3 4" key="1">
    <citation type="submission" date="2024-02" db="EMBL/GenBank/DDBJ databases">
        <authorList>
            <person name="Saticioglu I.B."/>
        </authorList>
    </citation>
    <scope>NUCLEOTIDE SEQUENCE [LARGE SCALE GENOMIC DNA]</scope>
    <source>
        <strain evidence="3 4">Mu-86</strain>
    </source>
</reference>
<keyword evidence="4" id="KW-1185">Reference proteome</keyword>
<evidence type="ECO:0000313" key="4">
    <source>
        <dbReference type="Proteomes" id="UP001368654"/>
    </source>
</evidence>
<keyword evidence="3" id="KW-0378">Hydrolase</keyword>
<dbReference type="SUPFAM" id="SSF52266">
    <property type="entry name" value="SGNH hydrolase"/>
    <property type="match status" value="1"/>
</dbReference>
<dbReference type="RefSeq" id="WP_337338820.1">
    <property type="nucleotide sequence ID" value="NZ_JBBDGL010000004.1"/>
</dbReference>
<dbReference type="Gene3D" id="3.40.50.1110">
    <property type="entry name" value="SGNH hydrolase"/>
    <property type="match status" value="1"/>
</dbReference>
<protein>
    <submittedName>
        <fullName evidence="3">SGNH/GDSL hydrolase family protein</fullName>
        <ecNumber evidence="3">3.1.-.-</ecNumber>
    </submittedName>
</protein>
<organism evidence="3 4">
    <name type="scientific">Microbacterium marmarense</name>
    <dbReference type="NCBI Taxonomy" id="3122051"/>
    <lineage>
        <taxon>Bacteria</taxon>
        <taxon>Bacillati</taxon>
        <taxon>Actinomycetota</taxon>
        <taxon>Actinomycetes</taxon>
        <taxon>Micrococcales</taxon>
        <taxon>Microbacteriaceae</taxon>
        <taxon>Microbacterium</taxon>
    </lineage>
</organism>
<dbReference type="EMBL" id="JBBDGL010000004">
    <property type="protein sequence ID" value="MEJ1156390.1"/>
    <property type="molecule type" value="Genomic_DNA"/>
</dbReference>
<keyword evidence="1" id="KW-0472">Membrane</keyword>
<gene>
    <name evidence="3" type="ORF">WDU96_12340</name>
</gene>
<comment type="caution">
    <text evidence="3">The sequence shown here is derived from an EMBL/GenBank/DDBJ whole genome shotgun (WGS) entry which is preliminary data.</text>
</comment>
<feature type="transmembrane region" description="Helical" evidence="1">
    <location>
        <begin position="12"/>
        <end position="32"/>
    </location>
</feature>
<keyword evidence="1" id="KW-0812">Transmembrane</keyword>
<feature type="domain" description="SGNH hydrolase-type esterase" evidence="2">
    <location>
        <begin position="67"/>
        <end position="237"/>
    </location>
</feature>
<proteinExistence type="predicted"/>
<evidence type="ECO:0000256" key="1">
    <source>
        <dbReference type="SAM" id="Phobius"/>
    </source>
</evidence>
<evidence type="ECO:0000313" key="3">
    <source>
        <dbReference type="EMBL" id="MEJ1156390.1"/>
    </source>
</evidence>
<dbReference type="InterPro" id="IPR013830">
    <property type="entry name" value="SGNH_hydro"/>
</dbReference>
<dbReference type="EC" id="3.1.-.-" evidence="3"/>
<sequence>MTSHSATRVSRPWWAAMAVGFALAVVCATALWRPWLQTSAPVAGAQSQPVGATAEALVLPTSPSVLVFGDSWVYGSAAIVPELGFAYRLGADLGWQVRVDGVRGSGYLKPGIDGPAYGTRIEAMDAAVSPDLIIVQGSINDRRLYESVDYRLAVNAAWDELAAKYPAASIVILGPAPQVLPVETATEQIDQELAALATERGWWYISPIAESWIIASNYLDVIDTGAGRDHPSTEGHAYLAERVMTAFADIVAPTEVVADAPGDAEPAVTP</sequence>
<dbReference type="Proteomes" id="UP001368654">
    <property type="component" value="Unassembled WGS sequence"/>
</dbReference>
<evidence type="ECO:0000259" key="2">
    <source>
        <dbReference type="Pfam" id="PF13472"/>
    </source>
</evidence>
<dbReference type="Pfam" id="PF13472">
    <property type="entry name" value="Lipase_GDSL_2"/>
    <property type="match status" value="1"/>
</dbReference>